<dbReference type="SUPFAM" id="SSF53474">
    <property type="entry name" value="alpha/beta-Hydrolases"/>
    <property type="match status" value="1"/>
</dbReference>
<gene>
    <name evidence="2" type="ORF">TrST_g13702</name>
</gene>
<name>A0A9W7BKU8_9STRA</name>
<dbReference type="InterPro" id="IPR051044">
    <property type="entry name" value="MAG_DAG_Lipase"/>
</dbReference>
<accession>A0A9W7BKU8</accession>
<organism evidence="2 3">
    <name type="scientific">Triparma strigata</name>
    <dbReference type="NCBI Taxonomy" id="1606541"/>
    <lineage>
        <taxon>Eukaryota</taxon>
        <taxon>Sar</taxon>
        <taxon>Stramenopiles</taxon>
        <taxon>Ochrophyta</taxon>
        <taxon>Bolidophyceae</taxon>
        <taxon>Parmales</taxon>
        <taxon>Triparmaceae</taxon>
        <taxon>Triparma</taxon>
    </lineage>
</organism>
<reference evidence="3" key="1">
    <citation type="journal article" date="2023" name="Commun. Biol.">
        <title>Genome analysis of Parmales, the sister group of diatoms, reveals the evolutionary specialization of diatoms from phago-mixotrophs to photoautotrophs.</title>
        <authorList>
            <person name="Ban H."/>
            <person name="Sato S."/>
            <person name="Yoshikawa S."/>
            <person name="Yamada K."/>
            <person name="Nakamura Y."/>
            <person name="Ichinomiya M."/>
            <person name="Sato N."/>
            <person name="Blanc-Mathieu R."/>
            <person name="Endo H."/>
            <person name="Kuwata A."/>
            <person name="Ogata H."/>
        </authorList>
    </citation>
    <scope>NUCLEOTIDE SEQUENCE [LARGE SCALE GENOMIC DNA]</scope>
    <source>
        <strain evidence="3">NIES 3701</strain>
    </source>
</reference>
<evidence type="ECO:0000259" key="1">
    <source>
        <dbReference type="Pfam" id="PF12146"/>
    </source>
</evidence>
<dbReference type="InterPro" id="IPR022742">
    <property type="entry name" value="Hydrolase_4"/>
</dbReference>
<evidence type="ECO:0000313" key="2">
    <source>
        <dbReference type="EMBL" id="GMH93056.1"/>
    </source>
</evidence>
<dbReference type="PANTHER" id="PTHR11614">
    <property type="entry name" value="PHOSPHOLIPASE-RELATED"/>
    <property type="match status" value="1"/>
</dbReference>
<comment type="caution">
    <text evidence="2">The sequence shown here is derived from an EMBL/GenBank/DDBJ whole genome shotgun (WGS) entry which is preliminary data.</text>
</comment>
<protein>
    <recommendedName>
        <fullName evidence="1">Serine aminopeptidase S33 domain-containing protein</fullName>
    </recommendedName>
</protein>
<dbReference type="OrthoDB" id="2498029at2759"/>
<dbReference type="Proteomes" id="UP001165085">
    <property type="component" value="Unassembled WGS sequence"/>
</dbReference>
<dbReference type="AlphaFoldDB" id="A0A9W7BKU8"/>
<dbReference type="EMBL" id="BRXY01000408">
    <property type="protein sequence ID" value="GMH93056.1"/>
    <property type="molecule type" value="Genomic_DNA"/>
</dbReference>
<proteinExistence type="predicted"/>
<feature type="domain" description="Serine aminopeptidase S33" evidence="1">
    <location>
        <begin position="61"/>
        <end position="310"/>
    </location>
</feature>
<evidence type="ECO:0000313" key="3">
    <source>
        <dbReference type="Proteomes" id="UP001165085"/>
    </source>
</evidence>
<sequence length="336" mass="37162">MSKLLDKALWPEGQQQLTSIPQWLTEALSLPNSGCLTSPESFFVSRTTGLNLHYRTYHPHSNHVVFFFHGLNDHCSKLQYTSLCTKISEELNCTVKAMDMISHGLSQSPGAHEHTKMIISWEALVDDAAQFVEESTHNKGVTFSFLAHSTGGAIALCLHNLLSSRPEYKGLYSIAPLIHPPPIPSFVLCALKTFLLCLPCLCSSSSLLSPPRKADTEPWLVFSSPEAYRVEAVDDPLQWQGKIPLGTGSVLIDFAKHVTNSVIPELSEKNVRPIKIVHGVEDGLVSVEGSRALTAAVEEAEIWEIEGERHVPLQGNLGKEVEKDIITWLKQNKTLH</sequence>
<dbReference type="Gene3D" id="3.40.50.1820">
    <property type="entry name" value="alpha/beta hydrolase"/>
    <property type="match status" value="1"/>
</dbReference>
<dbReference type="InterPro" id="IPR029058">
    <property type="entry name" value="AB_hydrolase_fold"/>
</dbReference>
<dbReference type="Pfam" id="PF12146">
    <property type="entry name" value="Hydrolase_4"/>
    <property type="match status" value="1"/>
</dbReference>
<keyword evidence="3" id="KW-1185">Reference proteome</keyword>